<evidence type="ECO:0000313" key="3">
    <source>
        <dbReference type="EMBL" id="CAF1388225.1"/>
    </source>
</evidence>
<organism evidence="4 5">
    <name type="scientific">Didymodactylos carnosus</name>
    <dbReference type="NCBI Taxonomy" id="1234261"/>
    <lineage>
        <taxon>Eukaryota</taxon>
        <taxon>Metazoa</taxon>
        <taxon>Spiralia</taxon>
        <taxon>Gnathifera</taxon>
        <taxon>Rotifera</taxon>
        <taxon>Eurotatoria</taxon>
        <taxon>Bdelloidea</taxon>
        <taxon>Philodinida</taxon>
        <taxon>Philodinidae</taxon>
        <taxon>Didymodactylos</taxon>
    </lineage>
</organism>
<protein>
    <recommendedName>
        <fullName evidence="2">EGF-like domain-containing protein</fullName>
    </recommendedName>
</protein>
<dbReference type="EMBL" id="CAJNOK010025291">
    <property type="protein sequence ID" value="CAF1388225.1"/>
    <property type="molecule type" value="Genomic_DNA"/>
</dbReference>
<dbReference type="PROSITE" id="PS00022">
    <property type="entry name" value="EGF_1"/>
    <property type="match status" value="1"/>
</dbReference>
<reference evidence="4" key="1">
    <citation type="submission" date="2021-02" db="EMBL/GenBank/DDBJ databases">
        <authorList>
            <person name="Nowell W R."/>
        </authorList>
    </citation>
    <scope>NUCLEOTIDE SEQUENCE</scope>
</reference>
<evidence type="ECO:0000313" key="5">
    <source>
        <dbReference type="Proteomes" id="UP000682733"/>
    </source>
</evidence>
<dbReference type="SUPFAM" id="SSF57196">
    <property type="entry name" value="EGF/Laminin"/>
    <property type="match status" value="1"/>
</dbReference>
<dbReference type="InterPro" id="IPR000742">
    <property type="entry name" value="EGF"/>
</dbReference>
<feature type="region of interest" description="Disordered" evidence="1">
    <location>
        <begin position="101"/>
        <end position="125"/>
    </location>
</feature>
<evidence type="ECO:0000256" key="1">
    <source>
        <dbReference type="SAM" id="MobiDB-lite"/>
    </source>
</evidence>
<evidence type="ECO:0000259" key="2">
    <source>
        <dbReference type="PROSITE" id="PS00022"/>
    </source>
</evidence>
<dbReference type="AlphaFoldDB" id="A0A8S2RYM4"/>
<dbReference type="Proteomes" id="UP000677228">
    <property type="component" value="Unassembled WGS sequence"/>
</dbReference>
<dbReference type="EMBL" id="CAJOBA010046991">
    <property type="protein sequence ID" value="CAF4196060.1"/>
    <property type="molecule type" value="Genomic_DNA"/>
</dbReference>
<sequence length="154" mass="18023">MSDHVSVTVYRNCSVYDHQHQGGIRVETYQSYECRCYFDYIGENCQERLKQDRALWSSLIPVHTKVLFDMLQKAYHSNKPQGKSSNEINFGSVLSTEHIQMTTTNPLIRNENTRDSRSRSESNDLSTSTTMFLNDLLIFKKYLTEEKKKAHLFK</sequence>
<feature type="compositionally biased region" description="Basic and acidic residues" evidence="1">
    <location>
        <begin position="111"/>
        <end position="122"/>
    </location>
</feature>
<accession>A0A8S2RYM4</accession>
<gene>
    <name evidence="3" type="ORF">OVA965_LOCUS32444</name>
    <name evidence="4" type="ORF">TMI583_LOCUS33301</name>
</gene>
<proteinExistence type="predicted"/>
<comment type="caution">
    <text evidence="4">The sequence shown here is derived from an EMBL/GenBank/DDBJ whole genome shotgun (WGS) entry which is preliminary data.</text>
</comment>
<dbReference type="Proteomes" id="UP000682733">
    <property type="component" value="Unassembled WGS sequence"/>
</dbReference>
<evidence type="ECO:0000313" key="4">
    <source>
        <dbReference type="EMBL" id="CAF4196060.1"/>
    </source>
</evidence>
<name>A0A8S2RYM4_9BILA</name>
<feature type="domain" description="EGF-like" evidence="2">
    <location>
        <begin position="34"/>
        <end position="45"/>
    </location>
</feature>